<gene>
    <name evidence="8" type="ORF">CCMP2556_LOCUS46073</name>
</gene>
<dbReference type="InterPro" id="IPR018490">
    <property type="entry name" value="cNMP-bd_dom_sf"/>
</dbReference>
<keyword evidence="4 6" id="KW-0472">Membrane</keyword>
<dbReference type="InterPro" id="IPR005821">
    <property type="entry name" value="Ion_trans_dom"/>
</dbReference>
<sequence length="717" mass="81657">PMNFDVKGMGDEGFKDFTSRRLLKVADDVSELLTEQLQQVYWELIGFQEFGHPSFASTKCRRANPQRISLDDLDDSEDFEPQEAEEANEAEVEEAKVQRTHTDLQRMMEGRQRRPRNFSDVSQVSQVSWADSRSSDNSMVDVKQVDASSGINSGITSPMAMDLHRIELHELWKQDDEMLKSRNTSKTVKKLKVRRRGSMEWRSGMEVKSKGCWKWIVMRPNSPQCLLWDVFCAMAIIHDMVMIPLVSAFPIDRRDPVIRSLELVSSFIWFADIPLTFVRGFLDTRRGIFEMRLRFIALHYAKGWLWIDASLASVDLVSYLSLDDAMEVLTLLRLVRNLRVLRLFKMMSRLAVLRETMMSIDSRLESGPTSSIFLETSLVVVKQLGVIALLCHFTGCAWYTLGSAMSGTTWVVAHADWRAMDLGVDAPWEYMYITAVHWALTQFTPAAMDVVAVNPLERVFSVVVTLAGLIVFSFFLGTINQALAKLRYLTAQEIQQNQLVRRYVNENGISVGLATEILAFIKQRGLGKAQSKLVAGDIKVLEALPRRVRENLLEEVAMPVLESHPLFEFLSKIAHPEMARQCHKAIKEKSVIHGEEVFQPNSSADRMFFVQSGRLKYQPDISPLDSEDVLEGTRVAEATLWLKWEYRGRLNCEDHSAHFMALDAPFFRKAMLLGRYDSYDFCAASPGIPRDGVVRPRNTGSDRSEEHDGSASKENTW</sequence>
<evidence type="ECO:0000313" key="9">
    <source>
        <dbReference type="Proteomes" id="UP001642484"/>
    </source>
</evidence>
<feature type="region of interest" description="Disordered" evidence="5">
    <location>
        <begin position="71"/>
        <end position="122"/>
    </location>
</feature>
<keyword evidence="3 6" id="KW-1133">Transmembrane helix</keyword>
<dbReference type="SUPFAM" id="SSF81324">
    <property type="entry name" value="Voltage-gated potassium channels"/>
    <property type="match status" value="1"/>
</dbReference>
<evidence type="ECO:0000256" key="4">
    <source>
        <dbReference type="ARBA" id="ARBA00023136"/>
    </source>
</evidence>
<name>A0ABP0R8U2_9DINO</name>
<reference evidence="8 9" key="1">
    <citation type="submission" date="2024-02" db="EMBL/GenBank/DDBJ databases">
        <authorList>
            <person name="Chen Y."/>
            <person name="Shah S."/>
            <person name="Dougan E. K."/>
            <person name="Thang M."/>
            <person name="Chan C."/>
        </authorList>
    </citation>
    <scope>NUCLEOTIDE SEQUENCE [LARGE SCALE GENOMIC DNA]</scope>
</reference>
<evidence type="ECO:0000256" key="5">
    <source>
        <dbReference type="SAM" id="MobiDB-lite"/>
    </source>
</evidence>
<evidence type="ECO:0000256" key="1">
    <source>
        <dbReference type="ARBA" id="ARBA00004141"/>
    </source>
</evidence>
<feature type="transmembrane region" description="Helical" evidence="6">
    <location>
        <begin position="459"/>
        <end position="479"/>
    </location>
</feature>
<feature type="region of interest" description="Disordered" evidence="5">
    <location>
        <begin position="690"/>
        <end position="717"/>
    </location>
</feature>
<comment type="caution">
    <text evidence="8">The sequence shown here is derived from an EMBL/GenBank/DDBJ whole genome shotgun (WGS) entry which is preliminary data.</text>
</comment>
<comment type="subcellular location">
    <subcellularLocation>
        <location evidence="1">Membrane</location>
        <topology evidence="1">Multi-pass membrane protein</topology>
    </subcellularLocation>
</comment>
<evidence type="ECO:0000256" key="2">
    <source>
        <dbReference type="ARBA" id="ARBA00022692"/>
    </source>
</evidence>
<proteinExistence type="predicted"/>
<accession>A0ABP0R8U2</accession>
<dbReference type="InterPro" id="IPR050818">
    <property type="entry name" value="KCNH_animal-type"/>
</dbReference>
<dbReference type="SUPFAM" id="SSF51206">
    <property type="entry name" value="cAMP-binding domain-like"/>
    <property type="match status" value="1"/>
</dbReference>
<feature type="compositionally biased region" description="Basic and acidic residues" evidence="5">
    <location>
        <begin position="93"/>
        <end position="112"/>
    </location>
</feature>
<dbReference type="Pfam" id="PF00520">
    <property type="entry name" value="Ion_trans"/>
    <property type="match status" value="1"/>
</dbReference>
<feature type="domain" description="Ion transport" evidence="7">
    <location>
        <begin position="227"/>
        <end position="486"/>
    </location>
</feature>
<evidence type="ECO:0000256" key="3">
    <source>
        <dbReference type="ARBA" id="ARBA00022989"/>
    </source>
</evidence>
<dbReference type="EMBL" id="CAXAMN010025683">
    <property type="protein sequence ID" value="CAK9096972.1"/>
    <property type="molecule type" value="Genomic_DNA"/>
</dbReference>
<dbReference type="Gene3D" id="1.10.287.70">
    <property type="match status" value="1"/>
</dbReference>
<evidence type="ECO:0000256" key="6">
    <source>
        <dbReference type="SAM" id="Phobius"/>
    </source>
</evidence>
<feature type="compositionally biased region" description="Basic and acidic residues" evidence="5">
    <location>
        <begin position="700"/>
        <end position="717"/>
    </location>
</feature>
<feature type="transmembrane region" description="Helical" evidence="6">
    <location>
        <begin position="226"/>
        <end position="251"/>
    </location>
</feature>
<dbReference type="Gene3D" id="2.60.120.10">
    <property type="entry name" value="Jelly Rolls"/>
    <property type="match status" value="1"/>
</dbReference>
<protein>
    <recommendedName>
        <fullName evidence="7">Ion transport domain-containing protein</fullName>
    </recommendedName>
</protein>
<feature type="compositionally biased region" description="Acidic residues" evidence="5">
    <location>
        <begin position="71"/>
        <end position="92"/>
    </location>
</feature>
<evidence type="ECO:0000259" key="7">
    <source>
        <dbReference type="Pfam" id="PF00520"/>
    </source>
</evidence>
<keyword evidence="9" id="KW-1185">Reference proteome</keyword>
<dbReference type="PANTHER" id="PTHR10217">
    <property type="entry name" value="VOLTAGE AND LIGAND GATED POTASSIUM CHANNEL"/>
    <property type="match status" value="1"/>
</dbReference>
<dbReference type="PANTHER" id="PTHR10217:SF435">
    <property type="entry name" value="POTASSIUM VOLTAGE-GATED CHANNEL PROTEIN EAG"/>
    <property type="match status" value="1"/>
</dbReference>
<feature type="transmembrane region" description="Helical" evidence="6">
    <location>
        <begin position="263"/>
        <end position="282"/>
    </location>
</feature>
<dbReference type="Proteomes" id="UP001642484">
    <property type="component" value="Unassembled WGS sequence"/>
</dbReference>
<organism evidence="8 9">
    <name type="scientific">Durusdinium trenchii</name>
    <dbReference type="NCBI Taxonomy" id="1381693"/>
    <lineage>
        <taxon>Eukaryota</taxon>
        <taxon>Sar</taxon>
        <taxon>Alveolata</taxon>
        <taxon>Dinophyceae</taxon>
        <taxon>Suessiales</taxon>
        <taxon>Symbiodiniaceae</taxon>
        <taxon>Durusdinium</taxon>
    </lineage>
</organism>
<keyword evidence="2 6" id="KW-0812">Transmembrane</keyword>
<feature type="non-terminal residue" evidence="8">
    <location>
        <position position="1"/>
    </location>
</feature>
<dbReference type="InterPro" id="IPR014710">
    <property type="entry name" value="RmlC-like_jellyroll"/>
</dbReference>
<feature type="transmembrane region" description="Helical" evidence="6">
    <location>
        <begin position="372"/>
        <end position="401"/>
    </location>
</feature>
<evidence type="ECO:0000313" key="8">
    <source>
        <dbReference type="EMBL" id="CAK9096972.1"/>
    </source>
</evidence>